<proteinExistence type="predicted"/>
<protein>
    <recommendedName>
        <fullName evidence="3">PilZ domain-containing protein</fullName>
    </recommendedName>
</protein>
<dbReference type="RefSeq" id="WP_261297040.1">
    <property type="nucleotide sequence ID" value="NZ_JAMTCD010000002.1"/>
</dbReference>
<sequence>MNSLTEEELACFSDLFTSSKTGGLLHAKTDADVMADNALSVSTEIPQVLANILGEAKLTLLAEISHYRLWFPLVLKRDELGQFIPVLGVPEVVDILGGERSWRVTDLKDVTVVDNADQPVEVLSLSSSGLTIKMRHETHADMPKSGKLMLSNGLEVDVDFEPVRAENGIMAAKINAHGEAREALRQFLFSAHKAKYSHLYKI</sequence>
<name>A0A9X2WJK4_9GAMM</name>
<reference evidence="1" key="1">
    <citation type="journal article" date="2023" name="Int. J. Syst. Evol. Microbiol.">
        <title>&lt;i&gt;Shewanella septentrionalis&lt;/i&gt; sp. nov. and &lt;i&gt;Shewanella holmiensis&lt;/i&gt; sp. nov., isolated from Baltic Sea water and sediments.</title>
        <authorList>
            <person name="Martin-Rodriguez A.J."/>
            <person name="Thorell K."/>
            <person name="Joffre E."/>
            <person name="Jensie-Markopoulos S."/>
            <person name="Moore E.R.B."/>
            <person name="Sjoling A."/>
        </authorList>
    </citation>
    <scope>NUCLEOTIDE SEQUENCE</scope>
    <source>
        <strain evidence="1">SP1S2-7</strain>
    </source>
</reference>
<comment type="caution">
    <text evidence="1">The sequence shown here is derived from an EMBL/GenBank/DDBJ whole genome shotgun (WGS) entry which is preliminary data.</text>
</comment>
<accession>A0A9X2WJK4</accession>
<keyword evidence="2" id="KW-1185">Reference proteome</keyword>
<organism evidence="1 2">
    <name type="scientific">Shewanella holmiensis</name>
    <dbReference type="NCBI Taxonomy" id="2952222"/>
    <lineage>
        <taxon>Bacteria</taxon>
        <taxon>Pseudomonadati</taxon>
        <taxon>Pseudomonadota</taxon>
        <taxon>Gammaproteobacteria</taxon>
        <taxon>Alteromonadales</taxon>
        <taxon>Shewanellaceae</taxon>
        <taxon>Shewanella</taxon>
    </lineage>
</organism>
<evidence type="ECO:0008006" key="3">
    <source>
        <dbReference type="Google" id="ProtNLM"/>
    </source>
</evidence>
<dbReference type="Proteomes" id="UP001155546">
    <property type="component" value="Unassembled WGS sequence"/>
</dbReference>
<evidence type="ECO:0000313" key="1">
    <source>
        <dbReference type="EMBL" id="MCT7940596.1"/>
    </source>
</evidence>
<dbReference type="EMBL" id="JAMTCD010000002">
    <property type="protein sequence ID" value="MCT7940596.1"/>
    <property type="molecule type" value="Genomic_DNA"/>
</dbReference>
<dbReference type="AlphaFoldDB" id="A0A9X2WJK4"/>
<gene>
    <name evidence="1" type="ORF">NE535_02085</name>
</gene>
<evidence type="ECO:0000313" key="2">
    <source>
        <dbReference type="Proteomes" id="UP001155546"/>
    </source>
</evidence>